<reference evidence="2 3" key="1">
    <citation type="submission" date="2019-03" db="EMBL/GenBank/DDBJ databases">
        <title>Single cell metagenomics reveals metabolic interactions within the superorganism composed of flagellate Streblomastix strix and complex community of Bacteroidetes bacteria on its surface.</title>
        <authorList>
            <person name="Treitli S.C."/>
            <person name="Kolisko M."/>
            <person name="Husnik F."/>
            <person name="Keeling P."/>
            <person name="Hampl V."/>
        </authorList>
    </citation>
    <scope>NUCLEOTIDE SEQUENCE [LARGE SCALE GENOMIC DNA]</scope>
    <source>
        <strain evidence="2">ST1C</strain>
    </source>
</reference>
<evidence type="ECO:0000313" key="2">
    <source>
        <dbReference type="EMBL" id="KAA6371848.1"/>
    </source>
</evidence>
<dbReference type="AlphaFoldDB" id="A0A5J4UN35"/>
<dbReference type="EMBL" id="SNRW01014106">
    <property type="protein sequence ID" value="KAA6371848.1"/>
    <property type="molecule type" value="Genomic_DNA"/>
</dbReference>
<sequence length="402" mass="47292">MQIKSIDDNLKAFHESANAFAQKKIGNVKHARTSNDAVFADRQAKTDGLYKERLAALQVRTNNESFLYSSQTNVNNQNYYDNIKILNEEKTLLEANIAEIKGTEEDNLELLNTKNKELLTLNNKIKDLQNSFNIEKLSIETRHKKANETINLQRKYLEDLYKSETDSLKAEQTYLDNLILLRDSFRFNPIDKSKEYYGMLNRLDKEIIELNYYELSLRRNLASVSIDSNFQNNQQRTNVAIFETNTKHQALAERVDLYKRFQLDKIYIEQKFRLEGLDQLISAKMISREMELSAITNQQKVENERFQMQLQKLIREKQTRINLEKQAQEVYAYQLNLQQKRTTFNYVRDLYNVANKTINDYISQLCSLRQKNGALYLNFCPLQEDDGSPRNQTNHKCLDARD</sequence>
<organism evidence="2 3">
    <name type="scientific">Streblomastix strix</name>
    <dbReference type="NCBI Taxonomy" id="222440"/>
    <lineage>
        <taxon>Eukaryota</taxon>
        <taxon>Metamonada</taxon>
        <taxon>Preaxostyla</taxon>
        <taxon>Oxymonadida</taxon>
        <taxon>Streblomastigidae</taxon>
        <taxon>Streblomastix</taxon>
    </lineage>
</organism>
<evidence type="ECO:0000256" key="1">
    <source>
        <dbReference type="SAM" id="Coils"/>
    </source>
</evidence>
<keyword evidence="1" id="KW-0175">Coiled coil</keyword>
<accession>A0A5J4UN35</accession>
<evidence type="ECO:0000313" key="3">
    <source>
        <dbReference type="Proteomes" id="UP000324800"/>
    </source>
</evidence>
<dbReference type="Proteomes" id="UP000324800">
    <property type="component" value="Unassembled WGS sequence"/>
</dbReference>
<gene>
    <name evidence="2" type="ORF">EZS28_032625</name>
</gene>
<feature type="coiled-coil region" evidence="1">
    <location>
        <begin position="76"/>
        <end position="131"/>
    </location>
</feature>
<protein>
    <submittedName>
        <fullName evidence="2">Uncharacterized protein</fullName>
    </submittedName>
</protein>
<comment type="caution">
    <text evidence="2">The sequence shown here is derived from an EMBL/GenBank/DDBJ whole genome shotgun (WGS) entry which is preliminary data.</text>
</comment>
<proteinExistence type="predicted"/>
<name>A0A5J4UN35_9EUKA</name>